<evidence type="ECO:0000256" key="1">
    <source>
        <dbReference type="SAM" id="SignalP"/>
    </source>
</evidence>
<reference evidence="3" key="1">
    <citation type="submission" date="2010-08" db="EMBL/GenBank/DDBJ databases">
        <title>Genome sequence of Parvularcula bermudensis HTCC2503.</title>
        <authorList>
            <person name="Kang D.-M."/>
            <person name="Oh H.-M."/>
            <person name="Cho J.-C."/>
        </authorList>
    </citation>
    <scope>NUCLEOTIDE SEQUENCE [LARGE SCALE GENOMIC DNA]</scope>
    <source>
        <strain evidence="3">ATCC BAA-594 / HTCC2503 / KCTC 12087</strain>
    </source>
</reference>
<feature type="chain" id="PRO_5003140480" description="Lipoprotein" evidence="1">
    <location>
        <begin position="27"/>
        <end position="219"/>
    </location>
</feature>
<feature type="signal peptide" evidence="1">
    <location>
        <begin position="1"/>
        <end position="26"/>
    </location>
</feature>
<dbReference type="PROSITE" id="PS51257">
    <property type="entry name" value="PROKAR_LIPOPROTEIN"/>
    <property type="match status" value="1"/>
</dbReference>
<accession>E0TB73</accession>
<dbReference type="AlphaFoldDB" id="E0TB73"/>
<proteinExistence type="predicted"/>
<reference evidence="2 3" key="2">
    <citation type="journal article" date="2011" name="J. Bacteriol.">
        <title>Complete genome sequence of strain HTCC2503T of Parvularcula bermudensis, the type species of the order "Parvularculales" in the class Alphaproteobacteria.</title>
        <authorList>
            <person name="Oh H.M."/>
            <person name="Kang I."/>
            <person name="Vergin K.L."/>
            <person name="Kang D."/>
            <person name="Rhee K.H."/>
            <person name="Giovannoni S.J."/>
            <person name="Cho J.C."/>
        </authorList>
    </citation>
    <scope>NUCLEOTIDE SEQUENCE [LARGE SCALE GENOMIC DNA]</scope>
    <source>
        <strain evidence="3">ATCC BAA-594 / HTCC2503 / KCTC 12087</strain>
    </source>
</reference>
<evidence type="ECO:0000313" key="2">
    <source>
        <dbReference type="EMBL" id="ADM08277.1"/>
    </source>
</evidence>
<name>E0TB73_PARBH</name>
<keyword evidence="3" id="KW-1185">Reference proteome</keyword>
<evidence type="ECO:0008006" key="4">
    <source>
        <dbReference type="Google" id="ProtNLM"/>
    </source>
</evidence>
<dbReference type="KEGG" id="pbr:PB2503_00982"/>
<dbReference type="Proteomes" id="UP000001302">
    <property type="component" value="Chromosome"/>
</dbReference>
<gene>
    <name evidence="2" type="ordered locus">PB2503_00982</name>
</gene>
<sequence>MREGKGRSLGRLLITLSPVFALSACASVKVAVPGYETNKTALSRAASEHLALKAATEELADHPWQDVSGSGFVSFVFGTDAEIGRQAAIDAYVDAIQISHEDPVEAVVMDADKSLSDARRVVEVSRQTADAILPLPADIAAVERAIGDARLCRRLYVSSLEVLEREGADVSPALIRDLRDAYSQTISDLSQMADLVALRVAETGDRTVYAQPGTTSGQR</sequence>
<dbReference type="RefSeq" id="WP_013299251.1">
    <property type="nucleotide sequence ID" value="NC_014414.1"/>
</dbReference>
<dbReference type="EMBL" id="CP002156">
    <property type="protein sequence ID" value="ADM08277.1"/>
    <property type="molecule type" value="Genomic_DNA"/>
</dbReference>
<organism evidence="2 3">
    <name type="scientific">Parvularcula bermudensis (strain ATCC BAA-594 / HTCC2503 / KCTC 12087)</name>
    <dbReference type="NCBI Taxonomy" id="314260"/>
    <lineage>
        <taxon>Bacteria</taxon>
        <taxon>Pseudomonadati</taxon>
        <taxon>Pseudomonadota</taxon>
        <taxon>Alphaproteobacteria</taxon>
        <taxon>Parvularculales</taxon>
        <taxon>Parvularculaceae</taxon>
        <taxon>Parvularcula</taxon>
    </lineage>
</organism>
<keyword evidence="1" id="KW-0732">Signal</keyword>
<protein>
    <recommendedName>
        <fullName evidence="4">Lipoprotein</fullName>
    </recommendedName>
</protein>
<evidence type="ECO:0000313" key="3">
    <source>
        <dbReference type="Proteomes" id="UP000001302"/>
    </source>
</evidence>
<dbReference type="OrthoDB" id="9847864at2"/>
<dbReference type="HOGENOM" id="CLU_1260434_0_0_5"/>